<dbReference type="EMBL" id="QOVG01000008">
    <property type="protein sequence ID" value="NDK39600.1"/>
    <property type="molecule type" value="Genomic_DNA"/>
</dbReference>
<keyword evidence="2" id="KW-1185">Reference proteome</keyword>
<evidence type="ECO:0000313" key="1">
    <source>
        <dbReference type="EMBL" id="NDK39600.1"/>
    </source>
</evidence>
<gene>
    <name evidence="1" type="ORF">DT603_12180</name>
</gene>
<accession>A0ABX0AHJ2</accession>
<dbReference type="Proteomes" id="UP001429354">
    <property type="component" value="Unassembled WGS sequence"/>
</dbReference>
<sequence>MSAILEGREVTAFEMSQFLDWLDKVRVGLWLGFRQLDKNFAGIDPNYHIDDRIGQYDRVLLVEKTDMPHKRLNISGVDGLSFALTPSAFVLTVNNYYFTNISYQFLLARRIGFPYPEKEELVPDGRLLIESMHEGRKRTTRPILRHPIRPGGVIVYQPMFKGGLVEPQTDLYDTEYVRSHSLDFNQGVGSLLVEDRYGLREKLSGESFSVEPSVTYPEIVHRFQASINVYQWQNWLATLLPYVGNLPKPYKNYVVQRWAASKRLNNALIAYCKLQLRRAQQP</sequence>
<organism evidence="1 2">
    <name type="scientific">Pseudoxanthomonas gei</name>
    <dbReference type="NCBI Taxonomy" id="1383030"/>
    <lineage>
        <taxon>Bacteria</taxon>
        <taxon>Pseudomonadati</taxon>
        <taxon>Pseudomonadota</taxon>
        <taxon>Gammaproteobacteria</taxon>
        <taxon>Lysobacterales</taxon>
        <taxon>Lysobacteraceae</taxon>
        <taxon>Pseudoxanthomonas</taxon>
    </lineage>
</organism>
<reference evidence="1 2" key="1">
    <citation type="submission" date="2018-07" db="EMBL/GenBank/DDBJ databases">
        <title>Whole genome Sequencing of Pseudoxanthomonas gei KCTC 32298 (T).</title>
        <authorList>
            <person name="Kumar S."/>
            <person name="Bansal K."/>
            <person name="Kaur A."/>
            <person name="Patil P."/>
            <person name="Sharma S."/>
            <person name="Patil P.B."/>
        </authorList>
    </citation>
    <scope>NUCLEOTIDE SEQUENCE [LARGE SCALE GENOMIC DNA]</scope>
    <source>
        <strain evidence="1 2">KCTC 32298</strain>
    </source>
</reference>
<comment type="caution">
    <text evidence="1">The sequence shown here is derived from an EMBL/GenBank/DDBJ whole genome shotgun (WGS) entry which is preliminary data.</text>
</comment>
<protein>
    <submittedName>
        <fullName evidence="1">Uncharacterized protein</fullName>
    </submittedName>
</protein>
<proteinExistence type="predicted"/>
<name>A0ABX0AHJ2_9GAMM</name>
<evidence type="ECO:0000313" key="2">
    <source>
        <dbReference type="Proteomes" id="UP001429354"/>
    </source>
</evidence>